<dbReference type="Proteomes" id="UP000054721">
    <property type="component" value="Unassembled WGS sequence"/>
</dbReference>
<proteinExistence type="predicted"/>
<comment type="caution">
    <text evidence="1">The sequence shown here is derived from an EMBL/GenBank/DDBJ whole genome shotgun (WGS) entry which is preliminary data.</text>
</comment>
<accession>A0A0V1KZ39</accession>
<dbReference type="EMBL" id="JYDW01000189">
    <property type="protein sequence ID" value="KRZ52586.1"/>
    <property type="molecule type" value="Genomic_DNA"/>
</dbReference>
<organism evidence="1 2">
    <name type="scientific">Trichinella nativa</name>
    <dbReference type="NCBI Taxonomy" id="6335"/>
    <lineage>
        <taxon>Eukaryota</taxon>
        <taxon>Metazoa</taxon>
        <taxon>Ecdysozoa</taxon>
        <taxon>Nematoda</taxon>
        <taxon>Enoplea</taxon>
        <taxon>Dorylaimia</taxon>
        <taxon>Trichinellida</taxon>
        <taxon>Trichinellidae</taxon>
        <taxon>Trichinella</taxon>
    </lineage>
</organism>
<gene>
    <name evidence="1" type="ORF">T02_2370</name>
</gene>
<name>A0A0V1KZ39_9BILA</name>
<keyword evidence="2" id="KW-1185">Reference proteome</keyword>
<dbReference type="AlphaFoldDB" id="A0A0V1KZ39"/>
<sequence length="96" mass="10954">MFIQSGKMRSTRSAFRIRITRRPASNDASSDWPDPDLALSALCLSWGLVIFLASDHFGSAVENDYCLVLSLLREYLFTILCWFKNTINKCVTLPNY</sequence>
<reference evidence="1 2" key="1">
    <citation type="submission" date="2015-05" db="EMBL/GenBank/DDBJ databases">
        <title>Evolution of Trichinella species and genotypes.</title>
        <authorList>
            <person name="Korhonen P.K."/>
            <person name="Edoardo P."/>
            <person name="Giuseppe L.R."/>
            <person name="Gasser R.B."/>
        </authorList>
    </citation>
    <scope>NUCLEOTIDE SEQUENCE [LARGE SCALE GENOMIC DNA]</scope>
    <source>
        <strain evidence="1">ISS10</strain>
    </source>
</reference>
<evidence type="ECO:0000313" key="2">
    <source>
        <dbReference type="Proteomes" id="UP000054721"/>
    </source>
</evidence>
<protein>
    <submittedName>
        <fullName evidence="1">Uncharacterized protein</fullName>
    </submittedName>
</protein>
<evidence type="ECO:0000313" key="1">
    <source>
        <dbReference type="EMBL" id="KRZ52586.1"/>
    </source>
</evidence>